<evidence type="ECO:0000256" key="2">
    <source>
        <dbReference type="ARBA" id="ARBA00005268"/>
    </source>
</evidence>
<comment type="subcellular location">
    <subcellularLocation>
        <location evidence="1">Membrane</location>
        <topology evidence="1">Multi-pass membrane protein</topology>
    </subcellularLocation>
</comment>
<feature type="transmembrane region" description="Helical" evidence="6">
    <location>
        <begin position="49"/>
        <end position="75"/>
    </location>
</feature>
<comment type="similarity">
    <text evidence="2">Belongs to the UPF0014 family.</text>
</comment>
<dbReference type="GO" id="GO:0005886">
    <property type="term" value="C:plasma membrane"/>
    <property type="evidence" value="ECO:0007669"/>
    <property type="project" value="TreeGrafter"/>
</dbReference>
<evidence type="ECO:0000313" key="7">
    <source>
        <dbReference type="EMBL" id="MDF6099940.1"/>
    </source>
</evidence>
<keyword evidence="5 6" id="KW-0472">Membrane</keyword>
<reference evidence="7" key="2">
    <citation type="submission" date="2022-01" db="EMBL/GenBank/DDBJ databases">
        <authorList>
            <person name="Sanchez-Suarez J."/>
            <person name="Villamil L."/>
            <person name="Diaz L.E."/>
        </authorList>
    </citation>
    <scope>NUCLEOTIDE SEQUENCE</scope>
    <source>
        <strain evidence="7">EUFUS-Z928</strain>
    </source>
</reference>
<keyword evidence="3 6" id="KW-0812">Transmembrane</keyword>
<dbReference type="PANTHER" id="PTHR30028">
    <property type="entry name" value="UPF0014 INNER MEMBRANE PROTEIN YBBM-RELATED"/>
    <property type="match status" value="1"/>
</dbReference>
<evidence type="ECO:0000256" key="3">
    <source>
        <dbReference type="ARBA" id="ARBA00022692"/>
    </source>
</evidence>
<dbReference type="AlphaFoldDB" id="A0AAX3TA85"/>
<gene>
    <name evidence="7" type="ORF">L2299_02630</name>
    <name evidence="8" type="ORF">P9A14_06085</name>
</gene>
<evidence type="ECO:0000256" key="1">
    <source>
        <dbReference type="ARBA" id="ARBA00004141"/>
    </source>
</evidence>
<organism evidence="8 10">
    <name type="scientific">Gordonia hongkongensis</name>
    <dbReference type="NCBI Taxonomy" id="1701090"/>
    <lineage>
        <taxon>Bacteria</taxon>
        <taxon>Bacillati</taxon>
        <taxon>Actinomycetota</taxon>
        <taxon>Actinomycetes</taxon>
        <taxon>Mycobacteriales</taxon>
        <taxon>Gordoniaceae</taxon>
        <taxon>Gordonia</taxon>
    </lineage>
</organism>
<protein>
    <submittedName>
        <fullName evidence="8">ABC transporter permease</fullName>
    </submittedName>
</protein>
<dbReference type="Pfam" id="PF03649">
    <property type="entry name" value="UPF0014"/>
    <property type="match status" value="1"/>
</dbReference>
<evidence type="ECO:0000313" key="10">
    <source>
        <dbReference type="Proteomes" id="UP001213504"/>
    </source>
</evidence>
<keyword evidence="4 6" id="KW-1133">Transmembrane helix</keyword>
<dbReference type="EMBL" id="JAKJLQ010000001">
    <property type="protein sequence ID" value="MDF6099940.1"/>
    <property type="molecule type" value="Genomic_DNA"/>
</dbReference>
<dbReference type="InterPro" id="IPR005226">
    <property type="entry name" value="UPF0014_fam"/>
</dbReference>
<accession>A0AAX3TA85</accession>
<keyword evidence="9" id="KW-1185">Reference proteome</keyword>
<feature type="transmembrane region" description="Helical" evidence="6">
    <location>
        <begin position="7"/>
        <end position="29"/>
    </location>
</feature>
<proteinExistence type="inferred from homology"/>
<evidence type="ECO:0000256" key="6">
    <source>
        <dbReference type="SAM" id="Phobius"/>
    </source>
</evidence>
<name>A0AAX3TA85_9ACTN</name>
<sequence>MNGIGDAVVRIGPALVVAVVLLAVVAVLVNRRSGLARETVVATLRAGAQLAALAAVLAAVIPHLWASALFVAVMATAASWTSARRVRPGGPRLAGTAWCAGPVAAPTIAIVTALVAVGVLPARGIAVIPTAGIMLGGAMVTASLAGRRAHDELSVRRGEVEAALSLGFDPRDARMEIAGPPSATALVPGLDQTKSVGLVTIPGAFVGMVLGGASVWAAAAMQMFVLIALLAVSSIAMLVTVELVAREHL</sequence>
<feature type="transmembrane region" description="Helical" evidence="6">
    <location>
        <begin position="96"/>
        <end position="120"/>
    </location>
</feature>
<dbReference type="Proteomes" id="UP001213504">
    <property type="component" value="Chromosome"/>
</dbReference>
<feature type="transmembrane region" description="Helical" evidence="6">
    <location>
        <begin position="223"/>
        <end position="245"/>
    </location>
</feature>
<feature type="transmembrane region" description="Helical" evidence="6">
    <location>
        <begin position="126"/>
        <end position="146"/>
    </location>
</feature>
<evidence type="ECO:0000313" key="8">
    <source>
        <dbReference type="EMBL" id="WFP26073.1"/>
    </source>
</evidence>
<evidence type="ECO:0000256" key="4">
    <source>
        <dbReference type="ARBA" id="ARBA00022989"/>
    </source>
</evidence>
<evidence type="ECO:0000256" key="5">
    <source>
        <dbReference type="ARBA" id="ARBA00023136"/>
    </source>
</evidence>
<dbReference type="EMBL" id="CP121270">
    <property type="protein sequence ID" value="WFP26073.1"/>
    <property type="molecule type" value="Genomic_DNA"/>
</dbReference>
<dbReference type="Proteomes" id="UP001152308">
    <property type="component" value="Unassembled WGS sequence"/>
</dbReference>
<feature type="transmembrane region" description="Helical" evidence="6">
    <location>
        <begin position="196"/>
        <end position="217"/>
    </location>
</feature>
<reference evidence="7" key="1">
    <citation type="journal article" date="2022" name="Data Brief">
        <title>Draft genome sequence data of Gordonia hongkongensis strain EUFUS-Z928 isolated from the octocoral Eunicea fusca.</title>
        <authorList>
            <person name="Sanchez-Suarez J."/>
            <person name="Diaz L."/>
            <person name="Melo-Bolivar J."/>
            <person name="Villamil L."/>
        </authorList>
    </citation>
    <scope>NUCLEOTIDE SEQUENCE</scope>
    <source>
        <strain evidence="7">EUFUS-Z928</strain>
    </source>
</reference>
<dbReference type="RefSeq" id="WP_058251553.1">
    <property type="nucleotide sequence ID" value="NZ_CBDRMI010000034.1"/>
</dbReference>
<evidence type="ECO:0000313" key="9">
    <source>
        <dbReference type="Proteomes" id="UP001152308"/>
    </source>
</evidence>
<dbReference type="PANTHER" id="PTHR30028:SF0">
    <property type="entry name" value="PROTEIN ALUMINUM SENSITIVE 3"/>
    <property type="match status" value="1"/>
</dbReference>
<reference evidence="8" key="3">
    <citation type="submission" date="2023-04" db="EMBL/GenBank/DDBJ databases">
        <title>Complete genome sequence of a phthalic acid esters degrading bacterial strain.</title>
        <authorList>
            <person name="Weng L."/>
            <person name="Jia Y."/>
            <person name="Ren L."/>
        </authorList>
    </citation>
    <scope>NUCLEOTIDE SEQUENCE</scope>
    <source>
        <strain evidence="8">RL-LY01</strain>
    </source>
</reference>